<sequence length="141" mass="16114">MMQDAIVWGPLIIKYNWIAIAFSALAAYAAMKYWLKGKGDVSKPILEDITGVCLWAFMIWKFSVIIFNPVAVLNNPYYILYFTGGDRGILLAAIVVLIFLFVQCNKRKITFWLYAAVLVVGLFSYKLVYSLFQLIFSVTFL</sequence>
<dbReference type="EMBL" id="AP019400">
    <property type="protein sequence ID" value="BBI36734.1"/>
    <property type="molecule type" value="Genomic_DNA"/>
</dbReference>
<feature type="transmembrane region" description="Helical" evidence="1">
    <location>
        <begin position="52"/>
        <end position="72"/>
    </location>
</feature>
<keyword evidence="1" id="KW-0472">Membrane</keyword>
<reference evidence="2 3" key="1">
    <citation type="submission" date="2019-01" db="EMBL/GenBank/DDBJ databases">
        <title>Complete genome sequence of Cohnella hallensis HS21 isolated from Korean fir (Abies koreana) rhizospheric soil.</title>
        <authorList>
            <person name="Jiang L."/>
            <person name="Kang S.W."/>
            <person name="Kim S."/>
            <person name="Jung J."/>
            <person name="Kim C.Y."/>
            <person name="Kim D.H."/>
            <person name="Kim S.W."/>
            <person name="Lee J."/>
        </authorList>
    </citation>
    <scope>NUCLEOTIDE SEQUENCE [LARGE SCALE GENOMIC DNA]</scope>
    <source>
        <strain evidence="2 3">HS21</strain>
    </source>
</reference>
<evidence type="ECO:0000313" key="3">
    <source>
        <dbReference type="Proteomes" id="UP000289856"/>
    </source>
</evidence>
<keyword evidence="1" id="KW-1133">Transmembrane helix</keyword>
<protein>
    <recommendedName>
        <fullName evidence="4">Prolipoprotein diacylglyceryl transferase</fullName>
    </recommendedName>
</protein>
<keyword evidence="3" id="KW-1185">Reference proteome</keyword>
<proteinExistence type="predicted"/>
<feature type="transmembrane region" description="Helical" evidence="1">
    <location>
        <begin position="78"/>
        <end position="102"/>
    </location>
</feature>
<evidence type="ECO:0000313" key="2">
    <source>
        <dbReference type="EMBL" id="BBI36734.1"/>
    </source>
</evidence>
<organism evidence="2 3">
    <name type="scientific">Cohnella abietis</name>
    <dbReference type="NCBI Taxonomy" id="2507935"/>
    <lineage>
        <taxon>Bacteria</taxon>
        <taxon>Bacillati</taxon>
        <taxon>Bacillota</taxon>
        <taxon>Bacilli</taxon>
        <taxon>Bacillales</taxon>
        <taxon>Paenibacillaceae</taxon>
        <taxon>Cohnella</taxon>
    </lineage>
</organism>
<dbReference type="Proteomes" id="UP000289856">
    <property type="component" value="Chromosome"/>
</dbReference>
<gene>
    <name evidence="2" type="ORF">KCTCHS21_61330</name>
</gene>
<dbReference type="KEGG" id="cohn:KCTCHS21_61330"/>
<feature type="transmembrane region" description="Helical" evidence="1">
    <location>
        <begin position="111"/>
        <end position="136"/>
    </location>
</feature>
<dbReference type="AlphaFoldDB" id="A0A3T1DFC2"/>
<dbReference type="OrthoDB" id="1796359at2"/>
<name>A0A3T1DFC2_9BACL</name>
<feature type="transmembrane region" description="Helical" evidence="1">
    <location>
        <begin position="12"/>
        <end position="31"/>
    </location>
</feature>
<evidence type="ECO:0008006" key="4">
    <source>
        <dbReference type="Google" id="ProtNLM"/>
    </source>
</evidence>
<dbReference type="RefSeq" id="WP_130616211.1">
    <property type="nucleotide sequence ID" value="NZ_AP019400.1"/>
</dbReference>
<accession>A0A3T1DFC2</accession>
<keyword evidence="1" id="KW-0812">Transmembrane</keyword>
<evidence type="ECO:0000256" key="1">
    <source>
        <dbReference type="SAM" id="Phobius"/>
    </source>
</evidence>